<feature type="transmembrane region" description="Helical" evidence="1">
    <location>
        <begin position="74"/>
        <end position="93"/>
    </location>
</feature>
<dbReference type="AlphaFoldDB" id="A0A4Q7LZU1"/>
<proteinExistence type="predicted"/>
<protein>
    <submittedName>
        <fullName evidence="2">Uncharacterized protein</fullName>
    </submittedName>
</protein>
<sequence length="197" mass="20240">MLRHAGRAVPWVLVAVAAVGVAGLLALVRWRPWTLWPLEGVAVGLLAAAVGWCLDEPAAAVVDVTPRGIAWRTAARSAGVAVLLAAWATGVWFARDGLFGHPGYVLLQGGGAAAVAVAWTTWRRVGGEATPGGRWAVVVVPLTSAWALVRPFEASAPVFPFADQGWAASAAGWVAAGLGAATVLAVVLVRDGRGSVR</sequence>
<keyword evidence="1" id="KW-0472">Membrane</keyword>
<feature type="transmembrane region" description="Helical" evidence="1">
    <location>
        <begin position="164"/>
        <end position="189"/>
    </location>
</feature>
<reference evidence="2 3" key="1">
    <citation type="submission" date="2019-02" db="EMBL/GenBank/DDBJ databases">
        <title>Sequencing the genomes of 1000 actinobacteria strains.</title>
        <authorList>
            <person name="Klenk H.-P."/>
        </authorList>
    </citation>
    <scope>NUCLEOTIDE SEQUENCE [LARGE SCALE GENOMIC DNA]</scope>
    <source>
        <strain evidence="2 3">DSM 16932</strain>
    </source>
</reference>
<keyword evidence="1" id="KW-1133">Transmembrane helix</keyword>
<feature type="transmembrane region" description="Helical" evidence="1">
    <location>
        <begin position="105"/>
        <end position="122"/>
    </location>
</feature>
<evidence type="ECO:0000313" key="3">
    <source>
        <dbReference type="Proteomes" id="UP000293852"/>
    </source>
</evidence>
<dbReference type="RefSeq" id="WP_130412546.1">
    <property type="nucleotide sequence ID" value="NZ_SGWX01000001.1"/>
</dbReference>
<name>A0A4Q7LZU1_9MICO</name>
<feature type="transmembrane region" description="Helical" evidence="1">
    <location>
        <begin position="12"/>
        <end position="30"/>
    </location>
</feature>
<keyword evidence="3" id="KW-1185">Reference proteome</keyword>
<dbReference type="Proteomes" id="UP000293852">
    <property type="component" value="Unassembled WGS sequence"/>
</dbReference>
<dbReference type="OrthoDB" id="3822408at2"/>
<organism evidence="2 3">
    <name type="scientific">Xylanimonas ulmi</name>
    <dbReference type="NCBI Taxonomy" id="228973"/>
    <lineage>
        <taxon>Bacteria</taxon>
        <taxon>Bacillati</taxon>
        <taxon>Actinomycetota</taxon>
        <taxon>Actinomycetes</taxon>
        <taxon>Micrococcales</taxon>
        <taxon>Promicromonosporaceae</taxon>
        <taxon>Xylanimonas</taxon>
    </lineage>
</organism>
<evidence type="ECO:0000256" key="1">
    <source>
        <dbReference type="SAM" id="Phobius"/>
    </source>
</evidence>
<dbReference type="EMBL" id="SGWX01000001">
    <property type="protein sequence ID" value="RZS60544.1"/>
    <property type="molecule type" value="Genomic_DNA"/>
</dbReference>
<feature type="transmembrane region" description="Helical" evidence="1">
    <location>
        <begin position="36"/>
        <end position="54"/>
    </location>
</feature>
<accession>A0A4Q7LZU1</accession>
<evidence type="ECO:0000313" key="2">
    <source>
        <dbReference type="EMBL" id="RZS60544.1"/>
    </source>
</evidence>
<comment type="caution">
    <text evidence="2">The sequence shown here is derived from an EMBL/GenBank/DDBJ whole genome shotgun (WGS) entry which is preliminary data.</text>
</comment>
<feature type="transmembrane region" description="Helical" evidence="1">
    <location>
        <begin position="134"/>
        <end position="152"/>
    </location>
</feature>
<gene>
    <name evidence="2" type="ORF">EV386_0807</name>
</gene>
<keyword evidence="1" id="KW-0812">Transmembrane</keyword>